<dbReference type="EMBL" id="CAJPWZ010002318">
    <property type="protein sequence ID" value="CAG2235451.1"/>
    <property type="molecule type" value="Genomic_DNA"/>
</dbReference>
<dbReference type="PANTHER" id="PTHR10912:SF7">
    <property type="entry name" value="ADP-RIBOSYL CYCLASE_CYCLIC ADP-RIBOSE HYDROLASE"/>
    <property type="match status" value="1"/>
</dbReference>
<gene>
    <name evidence="6" type="ORF">MEDL_48036</name>
</gene>
<dbReference type="Gene3D" id="1.20.82.10">
    <property type="entry name" value="ADP Ribosyl Cyclase, Chain A, domain 1"/>
    <property type="match status" value="1"/>
</dbReference>
<keyword evidence="7" id="KW-1185">Reference proteome</keyword>
<evidence type="ECO:0000256" key="2">
    <source>
        <dbReference type="ARBA" id="ARBA00022679"/>
    </source>
</evidence>
<comment type="similarity">
    <text evidence="1">Belongs to the ADP-ribosyl cyclase family.</text>
</comment>
<dbReference type="GO" id="GO:0016849">
    <property type="term" value="F:phosphorus-oxygen lyase activity"/>
    <property type="evidence" value="ECO:0007669"/>
    <property type="project" value="TreeGrafter"/>
</dbReference>
<keyword evidence="3 6" id="KW-0378">Hydrolase</keyword>
<evidence type="ECO:0000256" key="3">
    <source>
        <dbReference type="ARBA" id="ARBA00022801"/>
    </source>
</evidence>
<evidence type="ECO:0000256" key="5">
    <source>
        <dbReference type="ARBA" id="ARBA00023157"/>
    </source>
</evidence>
<dbReference type="Pfam" id="PF02267">
    <property type="entry name" value="Rib_hydrolayse"/>
    <property type="match status" value="1"/>
</dbReference>
<evidence type="ECO:0000313" key="6">
    <source>
        <dbReference type="EMBL" id="CAG2235451.1"/>
    </source>
</evidence>
<dbReference type="GO" id="GO:0016757">
    <property type="term" value="F:glycosyltransferase activity"/>
    <property type="evidence" value="ECO:0007669"/>
    <property type="project" value="UniProtKB-KW"/>
</dbReference>
<keyword evidence="2 6" id="KW-0808">Transferase</keyword>
<keyword evidence="6" id="KW-0328">Glycosyltransferase</keyword>
<proteinExistence type="inferred from homology"/>
<dbReference type="InterPro" id="IPR003193">
    <property type="entry name" value="ADP-ribosyl_cyclase"/>
</dbReference>
<evidence type="ECO:0000256" key="4">
    <source>
        <dbReference type="ARBA" id="ARBA00023027"/>
    </source>
</evidence>
<name>A0A8S3TVM5_MYTED</name>
<dbReference type="Proteomes" id="UP000683360">
    <property type="component" value="Unassembled WGS sequence"/>
</dbReference>
<keyword evidence="4" id="KW-0520">NAD</keyword>
<keyword evidence="5" id="KW-1015">Disulfide bond</keyword>
<dbReference type="Gene3D" id="3.40.50.720">
    <property type="entry name" value="NAD(P)-binding Rossmann-like Domain"/>
    <property type="match status" value="1"/>
</dbReference>
<evidence type="ECO:0000313" key="7">
    <source>
        <dbReference type="Proteomes" id="UP000683360"/>
    </source>
</evidence>
<dbReference type="PANTHER" id="PTHR10912">
    <property type="entry name" value="ADP-RIBOSYL CYCLASE"/>
    <property type="match status" value="1"/>
</dbReference>
<dbReference type="OrthoDB" id="10028716at2759"/>
<keyword evidence="6" id="KW-0326">Glycosidase</keyword>
<organism evidence="6 7">
    <name type="scientific">Mytilus edulis</name>
    <name type="common">Blue mussel</name>
    <dbReference type="NCBI Taxonomy" id="6550"/>
    <lineage>
        <taxon>Eukaryota</taxon>
        <taxon>Metazoa</taxon>
        <taxon>Spiralia</taxon>
        <taxon>Lophotrochozoa</taxon>
        <taxon>Mollusca</taxon>
        <taxon>Bivalvia</taxon>
        <taxon>Autobranchia</taxon>
        <taxon>Pteriomorphia</taxon>
        <taxon>Mytilida</taxon>
        <taxon>Mytiloidea</taxon>
        <taxon>Mytilidae</taxon>
        <taxon>Mytilinae</taxon>
        <taxon>Mytilus</taxon>
    </lineage>
</organism>
<sequence>MGSSQLQWRRNIDCHDLWLKFIRGVEFQSKCNFNQSSYDDFLRASEHAVPGNKFMFWSGVYSLVMRYSNKGRRYFTIADTLTGYLLDNMVWCGNATESDGIEKDLETCPGFHTSSQCSQTAATVFWSAASQNFARHAEGNIHVMINASRTPAFRPDSYFTTKELPNINATKVKKATILMVHYLSDPILESCFSDSIVDLSSRFQAKGIVAECVDNPRDVDLLMCADDPEQSGCQHLLSTSTAVNLTYGKMFVKENKIGNVVSGNNKEVLENWLHTFSSASDVFGTQSHYVNESTVDISYKGDHVSLMEHDEMFQR</sequence>
<comment type="caution">
    <text evidence="6">The sequence shown here is derived from an EMBL/GenBank/DDBJ whole genome shotgun (WGS) entry which is preliminary data.</text>
</comment>
<dbReference type="AlphaFoldDB" id="A0A8S3TVM5"/>
<dbReference type="GO" id="GO:0005886">
    <property type="term" value="C:plasma membrane"/>
    <property type="evidence" value="ECO:0007669"/>
    <property type="project" value="TreeGrafter"/>
</dbReference>
<reference evidence="6" key="1">
    <citation type="submission" date="2021-03" db="EMBL/GenBank/DDBJ databases">
        <authorList>
            <person name="Bekaert M."/>
        </authorList>
    </citation>
    <scope>NUCLEOTIDE SEQUENCE</scope>
</reference>
<evidence type="ECO:0000256" key="1">
    <source>
        <dbReference type="ARBA" id="ARBA00005406"/>
    </source>
</evidence>
<dbReference type="SUPFAM" id="SSF52309">
    <property type="entry name" value="N-(deoxy)ribosyltransferase-like"/>
    <property type="match status" value="1"/>
</dbReference>
<protein>
    <submittedName>
        <fullName evidence="6">CD38</fullName>
        <ecNumber evidence="6">2.4.99.20</ecNumber>
        <ecNumber evidence="6">3.2.2.6</ecNumber>
    </submittedName>
</protein>
<accession>A0A8S3TVM5</accession>
<dbReference type="EC" id="3.2.2.6" evidence="6"/>
<dbReference type="GO" id="GO:0061809">
    <property type="term" value="F:NAD+ nucleosidase activity, cyclic ADP-ribose generating"/>
    <property type="evidence" value="ECO:0007669"/>
    <property type="project" value="UniProtKB-EC"/>
</dbReference>
<dbReference type="EC" id="2.4.99.20" evidence="6"/>